<reference evidence="2 3" key="1">
    <citation type="journal article" date="2023" name="Elife">
        <title>Identification of key yeast species and microbe-microbe interactions impacting larval growth of Drosophila in the wild.</title>
        <authorList>
            <person name="Mure A."/>
            <person name="Sugiura Y."/>
            <person name="Maeda R."/>
            <person name="Honda K."/>
            <person name="Sakurai N."/>
            <person name="Takahashi Y."/>
            <person name="Watada M."/>
            <person name="Katoh T."/>
            <person name="Gotoh A."/>
            <person name="Gotoh Y."/>
            <person name="Taniguchi I."/>
            <person name="Nakamura K."/>
            <person name="Hayashi T."/>
            <person name="Katayama T."/>
            <person name="Uemura T."/>
            <person name="Hattori Y."/>
        </authorList>
    </citation>
    <scope>NUCLEOTIDE SEQUENCE [LARGE SCALE GENOMIC DNA]</scope>
    <source>
        <strain evidence="2 3">SB-73</strain>
    </source>
</reference>
<feature type="transmembrane region" description="Helical" evidence="1">
    <location>
        <begin position="183"/>
        <end position="201"/>
    </location>
</feature>
<protein>
    <submittedName>
        <fullName evidence="2">Diacylglycerol kinase</fullName>
    </submittedName>
</protein>
<evidence type="ECO:0000313" key="3">
    <source>
        <dbReference type="Proteomes" id="UP001362899"/>
    </source>
</evidence>
<name>A0AAV5RCN2_STABA</name>
<accession>A0AAV5RCN2</accession>
<keyword evidence="1" id="KW-0812">Transmembrane</keyword>
<proteinExistence type="predicted"/>
<dbReference type="InterPro" id="IPR037997">
    <property type="entry name" value="Dgk1-like"/>
</dbReference>
<keyword evidence="3" id="KW-1185">Reference proteome</keyword>
<keyword evidence="2" id="KW-0418">Kinase</keyword>
<dbReference type="Proteomes" id="UP001362899">
    <property type="component" value="Unassembled WGS sequence"/>
</dbReference>
<evidence type="ECO:0000313" key="2">
    <source>
        <dbReference type="EMBL" id="GMM49329.1"/>
    </source>
</evidence>
<gene>
    <name evidence="2" type="ORF">DASB73_002870</name>
</gene>
<sequence>MKVSWFTRNEVPRKVLHGSIAILTTILYLNGVQSQQVTPWLIAAIIPIGILEFLRFASPTFNRMYIAVVGPLMRKEEKEEGRVNGVIWYLAGLIIVFSFFPKDVCLTSVFLLSWADLAASTLGRAFGHHSFKLVGQKSFIGTLAAFLTGVISTVVVYEILLPLRPDMNPPNLILYNSHLSQVSVTRLSLVMGLTVAVAELFPIIDDNFSIPIVCAIVQTLYINHYTLPYTYGVFR</sequence>
<feature type="transmembrane region" description="Helical" evidence="1">
    <location>
        <begin position="15"/>
        <end position="31"/>
    </location>
</feature>
<dbReference type="GO" id="GO:0005789">
    <property type="term" value="C:endoplasmic reticulum membrane"/>
    <property type="evidence" value="ECO:0007669"/>
    <property type="project" value="TreeGrafter"/>
</dbReference>
<keyword evidence="1" id="KW-1133">Transmembrane helix</keyword>
<dbReference type="AlphaFoldDB" id="A0AAV5RCN2"/>
<dbReference type="GO" id="GO:0006654">
    <property type="term" value="P:phosphatidic acid biosynthetic process"/>
    <property type="evidence" value="ECO:0007669"/>
    <property type="project" value="TreeGrafter"/>
</dbReference>
<keyword evidence="2" id="KW-0808">Transferase</keyword>
<comment type="caution">
    <text evidence="2">The sequence shown here is derived from an EMBL/GenBank/DDBJ whole genome shotgun (WGS) entry which is preliminary data.</text>
</comment>
<feature type="transmembrane region" description="Helical" evidence="1">
    <location>
        <begin position="208"/>
        <end position="227"/>
    </location>
</feature>
<dbReference type="PANTHER" id="PTHR31303:SF1">
    <property type="entry name" value="CTP-DEPENDENT DIACYLGLYCEROL KINASE 1"/>
    <property type="match status" value="1"/>
</dbReference>
<dbReference type="PANTHER" id="PTHR31303">
    <property type="entry name" value="CTP-DEPENDENT DIACYLGLYCEROL KINASE 1"/>
    <property type="match status" value="1"/>
</dbReference>
<evidence type="ECO:0000256" key="1">
    <source>
        <dbReference type="SAM" id="Phobius"/>
    </source>
</evidence>
<dbReference type="GO" id="GO:0004143">
    <property type="term" value="F:ATP-dependent diacylglycerol kinase activity"/>
    <property type="evidence" value="ECO:0007669"/>
    <property type="project" value="InterPro"/>
</dbReference>
<feature type="transmembrane region" description="Helical" evidence="1">
    <location>
        <begin position="37"/>
        <end position="54"/>
    </location>
</feature>
<feature type="transmembrane region" description="Helical" evidence="1">
    <location>
        <begin position="83"/>
        <end position="100"/>
    </location>
</feature>
<keyword evidence="1" id="KW-0472">Membrane</keyword>
<dbReference type="EMBL" id="BTGC01000001">
    <property type="protein sequence ID" value="GMM49329.1"/>
    <property type="molecule type" value="Genomic_DNA"/>
</dbReference>
<feature type="transmembrane region" description="Helical" evidence="1">
    <location>
        <begin position="139"/>
        <end position="163"/>
    </location>
</feature>
<organism evidence="2 3">
    <name type="scientific">Starmerella bacillaris</name>
    <name type="common">Yeast</name>
    <name type="synonym">Candida zemplinina</name>
    <dbReference type="NCBI Taxonomy" id="1247836"/>
    <lineage>
        <taxon>Eukaryota</taxon>
        <taxon>Fungi</taxon>
        <taxon>Dikarya</taxon>
        <taxon>Ascomycota</taxon>
        <taxon>Saccharomycotina</taxon>
        <taxon>Dipodascomycetes</taxon>
        <taxon>Dipodascales</taxon>
        <taxon>Trichomonascaceae</taxon>
        <taxon>Starmerella</taxon>
    </lineage>
</organism>